<comment type="caution">
    <text evidence="2">The sequence shown here is derived from an EMBL/GenBank/DDBJ whole genome shotgun (WGS) entry which is preliminary data.</text>
</comment>
<keyword evidence="3" id="KW-1185">Reference proteome</keyword>
<accession>A0ABX2INL7</accession>
<evidence type="ECO:0000256" key="1">
    <source>
        <dbReference type="SAM" id="MobiDB-lite"/>
    </source>
</evidence>
<reference evidence="2 3" key="1">
    <citation type="submission" date="2020-06" db="EMBL/GenBank/DDBJ databases">
        <title>Sulfitobacter algicola sp. nov., isolated from green algae.</title>
        <authorList>
            <person name="Wang C."/>
        </authorList>
    </citation>
    <scope>NUCLEOTIDE SEQUENCE [LARGE SCALE GENOMIC DNA]</scope>
    <source>
        <strain evidence="2 3">1151</strain>
    </source>
</reference>
<proteinExistence type="predicted"/>
<evidence type="ECO:0000313" key="2">
    <source>
        <dbReference type="EMBL" id="NSX54484.1"/>
    </source>
</evidence>
<dbReference type="InterPro" id="IPR021323">
    <property type="entry name" value="DUF2927"/>
</dbReference>
<name>A0ABX2INL7_9RHOB</name>
<protein>
    <submittedName>
        <fullName evidence="2">DUF2927 domain-containing protein</fullName>
    </submittedName>
</protein>
<dbReference type="Proteomes" id="UP000777935">
    <property type="component" value="Unassembled WGS sequence"/>
</dbReference>
<sequence>MVGLIGAAGCTQLEAPETPPEAEANIAPRTQPAPRVIRRSAESFALERHYNELERDLVAQGLLRQDGGGPDVPFNTRNLVENFIRIALFDEYRPAGDIMIARETESRLRKWEQPIRMKIEFGRTIPKAQRTLDMNRVISYSSRLSNLTKVPISVSNDTANFHVLLLNEDDRRAIAPRLKEIVPGISDTSIRTVVDMPRSTLCLVFAFSADAESSSYSKAIAIIRGEHPDLMRLSCIHEELAQGLGLANDSALARPSIFNDDEEFGLLTDHDEFLLKMLYDPRMKSGMTAREARPIAEKVARELIVGRNQS</sequence>
<dbReference type="Pfam" id="PF11150">
    <property type="entry name" value="DUF2927"/>
    <property type="match status" value="1"/>
</dbReference>
<evidence type="ECO:0000313" key="3">
    <source>
        <dbReference type="Proteomes" id="UP000777935"/>
    </source>
</evidence>
<feature type="region of interest" description="Disordered" evidence="1">
    <location>
        <begin position="13"/>
        <end position="32"/>
    </location>
</feature>
<gene>
    <name evidence="2" type="ORF">HRQ87_06675</name>
</gene>
<organism evidence="2 3">
    <name type="scientific">Parasulfitobacter algicola</name>
    <dbReference type="NCBI Taxonomy" id="2614809"/>
    <lineage>
        <taxon>Bacteria</taxon>
        <taxon>Pseudomonadati</taxon>
        <taxon>Pseudomonadota</taxon>
        <taxon>Alphaproteobacteria</taxon>
        <taxon>Rhodobacterales</taxon>
        <taxon>Roseobacteraceae</taxon>
        <taxon>Parasulfitobacter</taxon>
    </lineage>
</organism>
<dbReference type="EMBL" id="JABUFE010000003">
    <property type="protein sequence ID" value="NSX54484.1"/>
    <property type="molecule type" value="Genomic_DNA"/>
</dbReference>